<sequence>MEKQLHLNLLASRPPMAGGFQSGGSKMKMGPGRKRDFTPLLWSQYFETIEDVEVENENGKDISLRKPRFIHQIAKPRNMICLYGSRVQCWWHLLHVPLCIALCVCKSSKKKKKGEEARTRRQLWKC</sequence>
<dbReference type="EMBL" id="JAHUTI010023933">
    <property type="protein sequence ID" value="MED6240379.1"/>
    <property type="molecule type" value="Genomic_DNA"/>
</dbReference>
<accession>A0ABU7AQQ9</accession>
<gene>
    <name evidence="1" type="ORF">ATANTOWER_020181</name>
</gene>
<name>A0ABU7AQQ9_9TELE</name>
<keyword evidence="2" id="KW-1185">Reference proteome</keyword>
<dbReference type="Proteomes" id="UP001345963">
    <property type="component" value="Unassembled WGS sequence"/>
</dbReference>
<comment type="caution">
    <text evidence="1">The sequence shown here is derived from an EMBL/GenBank/DDBJ whole genome shotgun (WGS) entry which is preliminary data.</text>
</comment>
<evidence type="ECO:0000313" key="2">
    <source>
        <dbReference type="Proteomes" id="UP001345963"/>
    </source>
</evidence>
<organism evidence="1 2">
    <name type="scientific">Ataeniobius toweri</name>
    <dbReference type="NCBI Taxonomy" id="208326"/>
    <lineage>
        <taxon>Eukaryota</taxon>
        <taxon>Metazoa</taxon>
        <taxon>Chordata</taxon>
        <taxon>Craniata</taxon>
        <taxon>Vertebrata</taxon>
        <taxon>Euteleostomi</taxon>
        <taxon>Actinopterygii</taxon>
        <taxon>Neopterygii</taxon>
        <taxon>Teleostei</taxon>
        <taxon>Neoteleostei</taxon>
        <taxon>Acanthomorphata</taxon>
        <taxon>Ovalentaria</taxon>
        <taxon>Atherinomorphae</taxon>
        <taxon>Cyprinodontiformes</taxon>
        <taxon>Goodeidae</taxon>
        <taxon>Ataeniobius</taxon>
    </lineage>
</organism>
<reference evidence="1 2" key="1">
    <citation type="submission" date="2021-07" db="EMBL/GenBank/DDBJ databases">
        <authorList>
            <person name="Palmer J.M."/>
        </authorList>
    </citation>
    <scope>NUCLEOTIDE SEQUENCE [LARGE SCALE GENOMIC DNA]</scope>
    <source>
        <strain evidence="1 2">AT_MEX2019</strain>
        <tissue evidence="1">Muscle</tissue>
    </source>
</reference>
<proteinExistence type="predicted"/>
<evidence type="ECO:0000313" key="1">
    <source>
        <dbReference type="EMBL" id="MED6240379.1"/>
    </source>
</evidence>
<protein>
    <submittedName>
        <fullName evidence="1">Uncharacterized protein</fullName>
    </submittedName>
</protein>